<evidence type="ECO:0000259" key="3">
    <source>
        <dbReference type="Pfam" id="PF01274"/>
    </source>
</evidence>
<comment type="similarity">
    <text evidence="1">Belongs to the malate synthase family.</text>
</comment>
<dbReference type="InterPro" id="IPR046363">
    <property type="entry name" value="MS_N_TIM-barrel_dom"/>
</dbReference>
<dbReference type="PANTHER" id="PTHR42902">
    <property type="entry name" value="MALATE SYNTHASE"/>
    <property type="match status" value="1"/>
</dbReference>
<keyword evidence="5" id="KW-0808">Transferase</keyword>
<feature type="domain" description="Malate synthase TIM barrel" evidence="3">
    <location>
        <begin position="162"/>
        <end position="308"/>
    </location>
</feature>
<dbReference type="InterPro" id="IPR011076">
    <property type="entry name" value="Malate_synth_sf"/>
</dbReference>
<evidence type="ECO:0000256" key="2">
    <source>
        <dbReference type="ARBA" id="ARBA00012636"/>
    </source>
</evidence>
<protein>
    <recommendedName>
        <fullName evidence="2">malate synthase</fullName>
        <ecNumber evidence="2">2.3.3.9</ecNumber>
    </recommendedName>
</protein>
<keyword evidence="6" id="KW-1185">Reference proteome</keyword>
<organism evidence="5 6">
    <name type="scientific">Nitritalea halalkaliphila LW7</name>
    <dbReference type="NCBI Taxonomy" id="1189621"/>
    <lineage>
        <taxon>Bacteria</taxon>
        <taxon>Pseudomonadati</taxon>
        <taxon>Bacteroidota</taxon>
        <taxon>Cytophagia</taxon>
        <taxon>Cytophagales</taxon>
        <taxon>Cyclobacteriaceae</taxon>
        <taxon>Nitritalea</taxon>
    </lineage>
</organism>
<accession>I5C8C5</accession>
<dbReference type="FunFam" id="3.20.20.360:FF:000001">
    <property type="entry name" value="Malate synthase"/>
    <property type="match status" value="1"/>
</dbReference>
<dbReference type="InterPro" id="IPR048356">
    <property type="entry name" value="MS_N"/>
</dbReference>
<dbReference type="GO" id="GO:0005737">
    <property type="term" value="C:cytoplasm"/>
    <property type="evidence" value="ECO:0007669"/>
    <property type="project" value="TreeGrafter"/>
</dbReference>
<sequence length="313" mass="35743">MTIPVSDTLKLKVLGEIREEYRKILTPEALEFLAFLELKFREKRYSILVKRQRTQEKIDQGQLAEVLAELPKPEGDWKVAEGPSDLQDRRCEITGPVDRKMVINALNSGAKVFMADFEDASSPSWHNLMSGQVNLFDAIRRQIDFTAPNGKTYALAEEIATLKVRPRGWHLEEKHMTLNGEPLSGSLVDFGLFFFHNAQELLSRGSGPYFYLPKLESALEAKLWNEVFIAAQDYIGIPQKTIKSTVLIETIFAALQMDGILYELKEHIVALNAGRWDYIFSVIKKFRNDPNFLLPDRMQVSMTVPFMKLMPAC</sequence>
<dbReference type="GO" id="GO:0006097">
    <property type="term" value="P:glyoxylate cycle"/>
    <property type="evidence" value="ECO:0007669"/>
    <property type="project" value="InterPro"/>
</dbReference>
<dbReference type="PATRIC" id="fig|1189621.3.peg.976"/>
<proteinExistence type="inferred from homology"/>
<evidence type="ECO:0000313" key="6">
    <source>
        <dbReference type="Proteomes" id="UP000005551"/>
    </source>
</evidence>
<dbReference type="Proteomes" id="UP000005551">
    <property type="component" value="Unassembled WGS sequence"/>
</dbReference>
<evidence type="ECO:0000259" key="4">
    <source>
        <dbReference type="Pfam" id="PF20656"/>
    </source>
</evidence>
<dbReference type="InterPro" id="IPR001465">
    <property type="entry name" value="Malate_synthase_TIM"/>
</dbReference>
<dbReference type="Gene3D" id="3.20.20.360">
    <property type="entry name" value="Malate synthase, domain 3"/>
    <property type="match status" value="1"/>
</dbReference>
<dbReference type="InterPro" id="IPR006252">
    <property type="entry name" value="Malate_synthA"/>
</dbReference>
<dbReference type="GO" id="GO:0004474">
    <property type="term" value="F:malate synthase activity"/>
    <property type="evidence" value="ECO:0007669"/>
    <property type="project" value="UniProtKB-EC"/>
</dbReference>
<dbReference type="SUPFAM" id="SSF51645">
    <property type="entry name" value="Malate synthase G"/>
    <property type="match status" value="1"/>
</dbReference>
<name>I5C8C5_9BACT</name>
<dbReference type="EMBL" id="AJYA01000009">
    <property type="protein sequence ID" value="EIM78077.1"/>
    <property type="molecule type" value="Genomic_DNA"/>
</dbReference>
<dbReference type="Pfam" id="PF01274">
    <property type="entry name" value="MS_TIM-barrel"/>
    <property type="match status" value="1"/>
</dbReference>
<dbReference type="EC" id="2.3.3.9" evidence="2"/>
<evidence type="ECO:0000256" key="1">
    <source>
        <dbReference type="ARBA" id="ARBA00006394"/>
    </source>
</evidence>
<feature type="domain" description="Malate synthase N-terminal" evidence="4">
    <location>
        <begin position="12"/>
        <end position="68"/>
    </location>
</feature>
<dbReference type="PANTHER" id="PTHR42902:SF1">
    <property type="entry name" value="MALATE SYNTHASE 1-RELATED"/>
    <property type="match status" value="1"/>
</dbReference>
<reference evidence="5 6" key="1">
    <citation type="submission" date="2012-05" db="EMBL/GenBank/DDBJ databases">
        <title>Genome sequence of Nitritalea halalkaliphila LW7.</title>
        <authorList>
            <person name="Jangir P.K."/>
            <person name="Singh A."/>
            <person name="Shivaji S."/>
            <person name="Sharma R."/>
        </authorList>
    </citation>
    <scope>NUCLEOTIDE SEQUENCE [LARGE SCALE GENOMIC DNA]</scope>
    <source>
        <strain evidence="5 6">LW7</strain>
    </source>
</reference>
<dbReference type="STRING" id="1189621.A3SI_04712"/>
<comment type="caution">
    <text evidence="5">The sequence shown here is derived from an EMBL/GenBank/DDBJ whole genome shotgun (WGS) entry which is preliminary data.</text>
</comment>
<evidence type="ECO:0000313" key="5">
    <source>
        <dbReference type="EMBL" id="EIM78077.1"/>
    </source>
</evidence>
<gene>
    <name evidence="5" type="ORF">A3SI_04712</name>
</gene>
<dbReference type="AlphaFoldDB" id="I5C8C5"/>
<keyword evidence="5" id="KW-0012">Acyltransferase</keyword>
<dbReference type="Pfam" id="PF20656">
    <property type="entry name" value="MS_N"/>
    <property type="match status" value="1"/>
</dbReference>